<proteinExistence type="inferred from homology"/>
<feature type="non-terminal residue" evidence="5">
    <location>
        <position position="157"/>
    </location>
</feature>
<dbReference type="InterPro" id="IPR000719">
    <property type="entry name" value="Prot_kinase_dom"/>
</dbReference>
<comment type="similarity">
    <text evidence="1">Belongs to the protein kinase superfamily. STE Ser/Thr protein kinase family. STE20 subfamily.</text>
</comment>
<dbReference type="PROSITE" id="PS50011">
    <property type="entry name" value="PROTEIN_KINASE_DOM"/>
    <property type="match status" value="1"/>
</dbReference>
<dbReference type="SMART" id="SM00220">
    <property type="entry name" value="S_TKc"/>
    <property type="match status" value="1"/>
</dbReference>
<dbReference type="PANTHER" id="PTHR45832">
    <property type="entry name" value="SERINE/THREONINE-PROTEIN KINASE SAMKA-RELATED-RELATED"/>
    <property type="match status" value="1"/>
</dbReference>
<evidence type="ECO:0000256" key="1">
    <source>
        <dbReference type="ARBA" id="ARBA00008874"/>
    </source>
</evidence>
<dbReference type="Gene3D" id="1.10.510.10">
    <property type="entry name" value="Transferase(Phosphotransferase) domain 1"/>
    <property type="match status" value="1"/>
</dbReference>
<dbReference type="InterPro" id="IPR001245">
    <property type="entry name" value="Ser-Thr/Tyr_kinase_cat_dom"/>
</dbReference>
<protein>
    <submittedName>
        <fullName evidence="5">Testis-specific serine/threonine-protein kinase 1</fullName>
    </submittedName>
</protein>
<keyword evidence="2" id="KW-0547">Nucleotide-binding</keyword>
<sequence length="157" mass="18331">QTFATTKFNDGRYVTNYESDKLSGQANIYFATDTQNKCDVIIKVNKNPNDNSCRRFDREIKTLKHLDRPNVIKLIDSFVVQQNVHHLVFKYYKNGSLDQYILNQGGFGKIRLVQITQWLSQICSALQYIHQKNYIHRDIKADNILVDDNLNVVLTDF</sequence>
<dbReference type="PANTHER" id="PTHR45832:SF22">
    <property type="entry name" value="SERINE_THREONINE-PROTEIN KINASE SAMKA-RELATED"/>
    <property type="match status" value="1"/>
</dbReference>
<evidence type="ECO:0000313" key="5">
    <source>
        <dbReference type="EMBL" id="JAP91327.1"/>
    </source>
</evidence>
<organism evidence="5">
    <name type="scientific">Trepomonas sp. PC1</name>
    <dbReference type="NCBI Taxonomy" id="1076344"/>
    <lineage>
        <taxon>Eukaryota</taxon>
        <taxon>Metamonada</taxon>
        <taxon>Diplomonadida</taxon>
        <taxon>Hexamitidae</taxon>
        <taxon>Hexamitinae</taxon>
        <taxon>Trepomonas</taxon>
    </lineage>
</organism>
<dbReference type="SUPFAM" id="SSF56112">
    <property type="entry name" value="Protein kinase-like (PK-like)"/>
    <property type="match status" value="1"/>
</dbReference>
<gene>
    <name evidence="5" type="ORF">TPC1_17092</name>
</gene>
<dbReference type="InterPro" id="IPR051931">
    <property type="entry name" value="PAK3-like"/>
</dbReference>
<keyword evidence="5" id="KW-0418">Kinase</keyword>
<keyword evidence="5" id="KW-0808">Transferase</keyword>
<name>A0A146K3S8_9EUKA</name>
<dbReference type="InterPro" id="IPR008271">
    <property type="entry name" value="Ser/Thr_kinase_AS"/>
</dbReference>
<feature type="non-terminal residue" evidence="5">
    <location>
        <position position="1"/>
    </location>
</feature>
<dbReference type="InterPro" id="IPR011009">
    <property type="entry name" value="Kinase-like_dom_sf"/>
</dbReference>
<feature type="domain" description="Protein kinase" evidence="4">
    <location>
        <begin position="2"/>
        <end position="157"/>
    </location>
</feature>
<dbReference type="GO" id="GO:0005524">
    <property type="term" value="F:ATP binding"/>
    <property type="evidence" value="ECO:0007669"/>
    <property type="project" value="UniProtKB-KW"/>
</dbReference>
<dbReference type="EMBL" id="GDID01005279">
    <property type="protein sequence ID" value="JAP91327.1"/>
    <property type="molecule type" value="Transcribed_RNA"/>
</dbReference>
<reference evidence="5" key="1">
    <citation type="submission" date="2015-07" db="EMBL/GenBank/DDBJ databases">
        <title>Adaptation to a free-living lifestyle via gene acquisitions in the diplomonad Trepomonas sp. PC1.</title>
        <authorList>
            <person name="Xu F."/>
            <person name="Jerlstrom-Hultqvist J."/>
            <person name="Kolisko M."/>
            <person name="Simpson A.G.B."/>
            <person name="Roger A.J."/>
            <person name="Svard S.G."/>
            <person name="Andersson J.O."/>
        </authorList>
    </citation>
    <scope>NUCLEOTIDE SEQUENCE</scope>
    <source>
        <strain evidence="5">PC1</strain>
    </source>
</reference>
<evidence type="ECO:0000259" key="4">
    <source>
        <dbReference type="PROSITE" id="PS50011"/>
    </source>
</evidence>
<dbReference type="PROSITE" id="PS00108">
    <property type="entry name" value="PROTEIN_KINASE_ST"/>
    <property type="match status" value="1"/>
</dbReference>
<accession>A0A146K3S8</accession>
<dbReference type="Pfam" id="PF07714">
    <property type="entry name" value="PK_Tyr_Ser-Thr"/>
    <property type="match status" value="1"/>
</dbReference>
<dbReference type="AlphaFoldDB" id="A0A146K3S8"/>
<evidence type="ECO:0000256" key="2">
    <source>
        <dbReference type="ARBA" id="ARBA00022741"/>
    </source>
</evidence>
<dbReference type="GO" id="GO:0004672">
    <property type="term" value="F:protein kinase activity"/>
    <property type="evidence" value="ECO:0007669"/>
    <property type="project" value="InterPro"/>
</dbReference>
<keyword evidence="3" id="KW-0067">ATP-binding</keyword>
<evidence type="ECO:0000256" key="3">
    <source>
        <dbReference type="ARBA" id="ARBA00022840"/>
    </source>
</evidence>
<dbReference type="CDD" id="cd00180">
    <property type="entry name" value="PKc"/>
    <property type="match status" value="1"/>
</dbReference>